<dbReference type="EMBL" id="JAIZAY010000008">
    <property type="protein sequence ID" value="KAJ8037978.1"/>
    <property type="molecule type" value="Genomic_DNA"/>
</dbReference>
<dbReference type="InterPro" id="IPR000504">
    <property type="entry name" value="RRM_dom"/>
</dbReference>
<keyword evidence="7" id="KW-0539">Nucleus</keyword>
<dbReference type="Proteomes" id="UP001152320">
    <property type="component" value="Chromosome 8"/>
</dbReference>
<dbReference type="Gene3D" id="3.30.70.330">
    <property type="match status" value="1"/>
</dbReference>
<dbReference type="Pfam" id="PF00076">
    <property type="entry name" value="RRM_1"/>
    <property type="match status" value="1"/>
</dbReference>
<feature type="compositionally biased region" description="Low complexity" evidence="12">
    <location>
        <begin position="192"/>
        <end position="212"/>
    </location>
</feature>
<dbReference type="GO" id="GO:0005634">
    <property type="term" value="C:nucleus"/>
    <property type="evidence" value="ECO:0007669"/>
    <property type="project" value="UniProtKB-SubCell"/>
</dbReference>
<feature type="compositionally biased region" description="Basic residues" evidence="12">
    <location>
        <begin position="128"/>
        <end position="167"/>
    </location>
</feature>
<reference evidence="14" key="1">
    <citation type="submission" date="2021-10" db="EMBL/GenBank/DDBJ databases">
        <title>Tropical sea cucumber genome reveals ecological adaptation and Cuvierian tubules defense mechanism.</title>
        <authorList>
            <person name="Chen T."/>
        </authorList>
    </citation>
    <scope>NUCLEOTIDE SEQUENCE</scope>
    <source>
        <strain evidence="14">Nanhai2018</strain>
        <tissue evidence="14">Muscle</tissue>
    </source>
</reference>
<evidence type="ECO:0000256" key="4">
    <source>
        <dbReference type="ARBA" id="ARBA00022664"/>
    </source>
</evidence>
<evidence type="ECO:0000256" key="8">
    <source>
        <dbReference type="ARBA" id="ARBA00029589"/>
    </source>
</evidence>
<protein>
    <recommendedName>
        <fullName evidence="2">Serine/arginine-rich splicing factor 2</fullName>
    </recommendedName>
    <alternativeName>
        <fullName evidence="10">Splicing component, 35 kDa</fullName>
    </alternativeName>
    <alternativeName>
        <fullName evidence="9">Splicing factor SC35</fullName>
    </alternativeName>
    <alternativeName>
        <fullName evidence="8">Splicing factor, arginine/serine-rich 2</fullName>
    </alternativeName>
</protein>
<keyword evidence="4" id="KW-0507">mRNA processing</keyword>
<feature type="domain" description="RRM" evidence="13">
    <location>
        <begin position="15"/>
        <end position="93"/>
    </location>
</feature>
<evidence type="ECO:0000256" key="10">
    <source>
        <dbReference type="ARBA" id="ARBA00032663"/>
    </source>
</evidence>
<evidence type="ECO:0000256" key="3">
    <source>
        <dbReference type="ARBA" id="ARBA00022553"/>
    </source>
</evidence>
<dbReference type="InterPro" id="IPR035979">
    <property type="entry name" value="RBD_domain_sf"/>
</dbReference>
<organism evidence="14 15">
    <name type="scientific">Holothuria leucospilota</name>
    <name type="common">Black long sea cucumber</name>
    <name type="synonym">Mertensiothuria leucospilota</name>
    <dbReference type="NCBI Taxonomy" id="206669"/>
    <lineage>
        <taxon>Eukaryota</taxon>
        <taxon>Metazoa</taxon>
        <taxon>Echinodermata</taxon>
        <taxon>Eleutherozoa</taxon>
        <taxon>Echinozoa</taxon>
        <taxon>Holothuroidea</taxon>
        <taxon>Aspidochirotacea</taxon>
        <taxon>Aspidochirotida</taxon>
        <taxon>Holothuriidae</taxon>
        <taxon>Holothuria</taxon>
    </lineage>
</organism>
<dbReference type="InterPro" id="IPR051106">
    <property type="entry name" value="RNA-bind/splicing_reg"/>
</dbReference>
<proteinExistence type="predicted"/>
<evidence type="ECO:0000256" key="1">
    <source>
        <dbReference type="ARBA" id="ARBA00004123"/>
    </source>
</evidence>
<dbReference type="PANTHER" id="PTHR48028:SF4">
    <property type="entry name" value="SC35-LIKE SPLICING FACTOR"/>
    <property type="match status" value="1"/>
</dbReference>
<comment type="caution">
    <text evidence="14">The sequence shown here is derived from an EMBL/GenBank/DDBJ whole genome shotgun (WGS) entry which is preliminary data.</text>
</comment>
<dbReference type="SMART" id="SM00361">
    <property type="entry name" value="RRM_1"/>
    <property type="match status" value="1"/>
</dbReference>
<dbReference type="CDD" id="cd12311">
    <property type="entry name" value="RRM_SRSF2_SRSF8"/>
    <property type="match status" value="1"/>
</dbReference>
<evidence type="ECO:0000256" key="11">
    <source>
        <dbReference type="PROSITE-ProRule" id="PRU00176"/>
    </source>
</evidence>
<comment type="subcellular location">
    <subcellularLocation>
        <location evidence="1">Nucleus</location>
    </subcellularLocation>
</comment>
<evidence type="ECO:0000256" key="9">
    <source>
        <dbReference type="ARBA" id="ARBA00029667"/>
    </source>
</evidence>
<gene>
    <name evidence="14" type="ORF">HOLleu_18933</name>
</gene>
<evidence type="ECO:0000256" key="12">
    <source>
        <dbReference type="SAM" id="MobiDB-lite"/>
    </source>
</evidence>
<dbReference type="GO" id="GO:0003723">
    <property type="term" value="F:RNA binding"/>
    <property type="evidence" value="ECO:0007669"/>
    <property type="project" value="UniProtKB-UniRule"/>
</dbReference>
<sequence length="212" mass="24580">MSGYGRPPPDADNMVSLKVDNLTYRTKAEDLQKLFSKYGEVGDVYIPKDRRTKESRGFAFVRFYERRDAEDAMDEMDGATFDGRDLRVQKAKYGRPSHNDSRRPPFRGYRGEGSGYGDRNYGRYSRDSRRRRSRSRSRSPRRRRYSKSPSRSRSRSPRRRSPSRSKSRSPPPRRSPPAQRSPSRSKSRSPVRNRSPARSPSPAKSRSRSPAE</sequence>
<dbReference type="InterPro" id="IPR012677">
    <property type="entry name" value="Nucleotide-bd_a/b_plait_sf"/>
</dbReference>
<evidence type="ECO:0000259" key="13">
    <source>
        <dbReference type="PROSITE" id="PS50102"/>
    </source>
</evidence>
<evidence type="ECO:0000256" key="6">
    <source>
        <dbReference type="ARBA" id="ARBA00023187"/>
    </source>
</evidence>
<dbReference type="PROSITE" id="PS50102">
    <property type="entry name" value="RRM"/>
    <property type="match status" value="1"/>
</dbReference>
<keyword evidence="3" id="KW-0597">Phosphoprotein</keyword>
<accession>A0A9Q1HA16</accession>
<evidence type="ECO:0000313" key="14">
    <source>
        <dbReference type="EMBL" id="KAJ8037978.1"/>
    </source>
</evidence>
<feature type="region of interest" description="Disordered" evidence="12">
    <location>
        <begin position="72"/>
        <end position="212"/>
    </location>
</feature>
<evidence type="ECO:0000256" key="5">
    <source>
        <dbReference type="ARBA" id="ARBA00022884"/>
    </source>
</evidence>
<dbReference type="AlphaFoldDB" id="A0A9Q1HA16"/>
<dbReference type="GO" id="GO:0008380">
    <property type="term" value="P:RNA splicing"/>
    <property type="evidence" value="ECO:0007669"/>
    <property type="project" value="UniProtKB-KW"/>
</dbReference>
<dbReference type="SUPFAM" id="SSF54928">
    <property type="entry name" value="RNA-binding domain, RBD"/>
    <property type="match status" value="1"/>
</dbReference>
<dbReference type="SMART" id="SM00360">
    <property type="entry name" value="RRM"/>
    <property type="match status" value="1"/>
</dbReference>
<evidence type="ECO:0000256" key="2">
    <source>
        <dbReference type="ARBA" id="ARBA00015058"/>
    </source>
</evidence>
<evidence type="ECO:0000256" key="7">
    <source>
        <dbReference type="ARBA" id="ARBA00023242"/>
    </source>
</evidence>
<dbReference type="PANTHER" id="PTHR48028">
    <property type="entry name" value="GLYCINE-RICH RNA-BINDING PROTEIN RZ1A"/>
    <property type="match status" value="1"/>
</dbReference>
<dbReference type="GO" id="GO:0006397">
    <property type="term" value="P:mRNA processing"/>
    <property type="evidence" value="ECO:0007669"/>
    <property type="project" value="UniProtKB-KW"/>
</dbReference>
<keyword evidence="5 11" id="KW-0694">RNA-binding</keyword>
<evidence type="ECO:0000313" key="15">
    <source>
        <dbReference type="Proteomes" id="UP001152320"/>
    </source>
</evidence>
<keyword evidence="6" id="KW-0508">mRNA splicing</keyword>
<name>A0A9Q1HA16_HOLLE</name>
<dbReference type="InterPro" id="IPR003954">
    <property type="entry name" value="RRM_euk-type"/>
</dbReference>
<dbReference type="OrthoDB" id="8093034at2759"/>
<keyword evidence="15" id="KW-1185">Reference proteome</keyword>